<dbReference type="Proteomes" id="UP000245911">
    <property type="component" value="Unassembled WGS sequence"/>
</dbReference>
<evidence type="ECO:0000259" key="6">
    <source>
        <dbReference type="PROSITE" id="PS50035"/>
    </source>
</evidence>
<dbReference type="PANTHER" id="PTHR21248">
    <property type="entry name" value="CARDIOLIPIN SYNTHASE"/>
    <property type="match status" value="1"/>
</dbReference>
<dbReference type="InterPro" id="IPR025202">
    <property type="entry name" value="PLD-like_dom"/>
</dbReference>
<dbReference type="InterPro" id="IPR001736">
    <property type="entry name" value="PLipase_D/transphosphatidylase"/>
</dbReference>
<evidence type="ECO:0000256" key="3">
    <source>
        <dbReference type="ARBA" id="ARBA00018392"/>
    </source>
</evidence>
<dbReference type="SUPFAM" id="SSF56024">
    <property type="entry name" value="Phospholipase D/nuclease"/>
    <property type="match status" value="2"/>
</dbReference>
<comment type="subcellular location">
    <subcellularLocation>
        <location evidence="2">Secreted</location>
    </subcellularLocation>
</comment>
<dbReference type="PROSITE" id="PS50035">
    <property type="entry name" value="PLD"/>
    <property type="match status" value="2"/>
</dbReference>
<dbReference type="EMBL" id="QDKM01000003">
    <property type="protein sequence ID" value="PVH29145.1"/>
    <property type="molecule type" value="Genomic_DNA"/>
</dbReference>
<reference evidence="7 8" key="1">
    <citation type="submission" date="2018-04" db="EMBL/GenBank/DDBJ databases">
        <title>Pararhodobacter oceanense sp. nov., isolated from marine intertidal sediment.</title>
        <authorList>
            <person name="Wang X.-L."/>
            <person name="Du Z.-J."/>
        </authorList>
    </citation>
    <scope>NUCLEOTIDE SEQUENCE [LARGE SCALE GENOMIC DNA]</scope>
    <source>
        <strain evidence="7 8">AM505</strain>
    </source>
</reference>
<dbReference type="RefSeq" id="WP_116558142.1">
    <property type="nucleotide sequence ID" value="NZ_QDKM01000003.1"/>
</dbReference>
<dbReference type="Pfam" id="PF00614">
    <property type="entry name" value="PLDc"/>
    <property type="match status" value="1"/>
</dbReference>
<dbReference type="GO" id="GO:0030572">
    <property type="term" value="F:phosphatidyltransferase activity"/>
    <property type="evidence" value="ECO:0007669"/>
    <property type="project" value="UniProtKB-ARBA"/>
</dbReference>
<feature type="domain" description="PLD phosphodiesterase" evidence="6">
    <location>
        <begin position="404"/>
        <end position="426"/>
    </location>
</feature>
<comment type="function">
    <text evidence="1">Could be a virulence factor.</text>
</comment>
<dbReference type="GO" id="GO:0032049">
    <property type="term" value="P:cardiolipin biosynthetic process"/>
    <property type="evidence" value="ECO:0007669"/>
    <property type="project" value="UniProtKB-ARBA"/>
</dbReference>
<evidence type="ECO:0000256" key="2">
    <source>
        <dbReference type="ARBA" id="ARBA00004613"/>
    </source>
</evidence>
<dbReference type="OrthoDB" id="8828485at2"/>
<feature type="domain" description="PLD phosphodiesterase" evidence="6">
    <location>
        <begin position="181"/>
        <end position="208"/>
    </location>
</feature>
<keyword evidence="4" id="KW-0964">Secreted</keyword>
<evidence type="ECO:0000256" key="5">
    <source>
        <dbReference type="ARBA" id="ARBA00029594"/>
    </source>
</evidence>
<proteinExistence type="predicted"/>
<dbReference type="Gene3D" id="3.30.870.10">
    <property type="entry name" value="Endonuclease Chain A"/>
    <property type="match status" value="2"/>
</dbReference>
<organism evidence="7 8">
    <name type="scientific">Pararhodobacter oceanensis</name>
    <dbReference type="NCBI Taxonomy" id="2172121"/>
    <lineage>
        <taxon>Bacteria</taxon>
        <taxon>Pseudomonadati</taxon>
        <taxon>Pseudomonadota</taxon>
        <taxon>Alphaproteobacteria</taxon>
        <taxon>Rhodobacterales</taxon>
        <taxon>Paracoccaceae</taxon>
        <taxon>Pararhodobacter</taxon>
    </lineage>
</organism>
<comment type="caution">
    <text evidence="7">The sequence shown here is derived from an EMBL/GenBank/DDBJ whole genome shotgun (WGS) entry which is preliminary data.</text>
</comment>
<dbReference type="SMART" id="SM00155">
    <property type="entry name" value="PLDc"/>
    <property type="match status" value="2"/>
</dbReference>
<dbReference type="Pfam" id="PF13091">
    <property type="entry name" value="PLDc_2"/>
    <property type="match status" value="1"/>
</dbReference>
<dbReference type="GO" id="GO:0005576">
    <property type="term" value="C:extracellular region"/>
    <property type="evidence" value="ECO:0007669"/>
    <property type="project" value="UniProtKB-SubCell"/>
</dbReference>
<dbReference type="PANTHER" id="PTHR21248:SF22">
    <property type="entry name" value="PHOSPHOLIPASE D"/>
    <property type="match status" value="1"/>
</dbReference>
<dbReference type="AlphaFoldDB" id="A0A2T8HUQ7"/>
<evidence type="ECO:0000313" key="8">
    <source>
        <dbReference type="Proteomes" id="UP000245911"/>
    </source>
</evidence>
<accession>A0A2T8HUQ7</accession>
<evidence type="ECO:0000256" key="4">
    <source>
        <dbReference type="ARBA" id="ARBA00022525"/>
    </source>
</evidence>
<keyword evidence="8" id="KW-1185">Reference proteome</keyword>
<evidence type="ECO:0000256" key="1">
    <source>
        <dbReference type="ARBA" id="ARBA00003145"/>
    </source>
</evidence>
<protein>
    <recommendedName>
        <fullName evidence="3">Phospholipase D</fullName>
    </recommendedName>
    <alternativeName>
        <fullName evidence="5">Choline phosphatase</fullName>
    </alternativeName>
</protein>
<sequence length="512" mass="57560">MSGDHLEILVTARQAYPRLEALFLSAQSHIRLGFRLFDPRTRLLSEDARKIGDTWSDLLLHTINRGVPVDLTVSDFDPVVANRMHRQSWQFIAIATALNEVADEGAAKLTARCVLHPASGGIAPRLLFALKTRKNLRQIADEANDTVDPQIRFHQMPGLYRMLDCKDGRVCLRRAAIPQLNPVTLHHKLAVIDEAVTYIGGLDLNNRRIDDPEHEQAAQQTWHDLQLISHDPGLAKDAAEYLRRLPDVIDRKGQMPAPKSMFRTTISRRRARNYLRLAPQPVSQSLLRDHLAWIAEAQHFIYLETQYFRDRRIVAALLRAARANPRLKLVLLLPAAPDDVAFHERPGLDGRFGEYLQARAIRRLKHHFGDRVCIVSPVQPRRPDQRDIDNNRATLANAPIVYVHSKVAIFDTRAAIVSSANLNGRSMKWDAEAGVTMEDPADVAALTKTVFDLWLGDDASYDPEGAFDRWAQLARANAARPPEARKGFVVPYDVEPAEELGMPVPGAPADMM</sequence>
<dbReference type="CDD" id="cd09105">
    <property type="entry name" value="PLDc_vPLD1_2_like_2"/>
    <property type="match status" value="1"/>
</dbReference>
<gene>
    <name evidence="7" type="ORF">DDE20_08985</name>
</gene>
<evidence type="ECO:0000313" key="7">
    <source>
        <dbReference type="EMBL" id="PVH29145.1"/>
    </source>
</evidence>
<name>A0A2T8HUQ7_9RHOB</name>